<keyword evidence="4" id="KW-1185">Reference proteome</keyword>
<dbReference type="RefSeq" id="WP_254085667.1">
    <property type="nucleotide sequence ID" value="NZ_JAHESE010000019.1"/>
</dbReference>
<dbReference type="GO" id="GO:0030246">
    <property type="term" value="F:carbohydrate binding"/>
    <property type="evidence" value="ECO:0007669"/>
    <property type="project" value="InterPro"/>
</dbReference>
<dbReference type="Gene3D" id="2.60.120.260">
    <property type="entry name" value="Galactose-binding domain-like"/>
    <property type="match status" value="1"/>
</dbReference>
<reference evidence="3 4" key="1">
    <citation type="submission" date="2021-05" db="EMBL/GenBank/DDBJ databases">
        <title>A Polyphasic approach of four new species of the genus Ohtaekwangia: Ohtaekwangia histidinii sp. nov., Ohtaekwangia cretensis sp. nov., Ohtaekwangia indiensis sp. nov., Ohtaekwangia reichenbachii sp. nov. from diverse environment.</title>
        <authorList>
            <person name="Octaviana S."/>
        </authorList>
    </citation>
    <scope>NUCLEOTIDE SEQUENCE [LARGE SCALE GENOMIC DNA]</scope>
    <source>
        <strain evidence="3 4">PWU5</strain>
    </source>
</reference>
<dbReference type="Proteomes" id="UP001319080">
    <property type="component" value="Unassembled WGS sequence"/>
</dbReference>
<dbReference type="InterPro" id="IPR011013">
    <property type="entry name" value="Gal_mutarotase_sf_dom"/>
</dbReference>
<gene>
    <name evidence="3" type="ORF">KK062_17725</name>
</gene>
<proteinExistence type="predicted"/>
<dbReference type="AlphaFoldDB" id="A0AAP2DYQ9"/>
<organism evidence="3 4">
    <name type="scientific">Dawidia cretensis</name>
    <dbReference type="NCBI Taxonomy" id="2782350"/>
    <lineage>
        <taxon>Bacteria</taxon>
        <taxon>Pseudomonadati</taxon>
        <taxon>Bacteroidota</taxon>
        <taxon>Cytophagia</taxon>
        <taxon>Cytophagales</taxon>
        <taxon>Chryseotaleaceae</taxon>
        <taxon>Dawidia</taxon>
    </lineage>
</organism>
<accession>A0AAP2DYQ9</accession>
<evidence type="ECO:0000259" key="2">
    <source>
        <dbReference type="Pfam" id="PF07748"/>
    </source>
</evidence>
<dbReference type="GO" id="GO:0006013">
    <property type="term" value="P:mannose metabolic process"/>
    <property type="evidence" value="ECO:0007669"/>
    <property type="project" value="InterPro"/>
</dbReference>
<dbReference type="Gene3D" id="2.70.98.30">
    <property type="entry name" value="Golgi alpha-mannosidase II, domain 4"/>
    <property type="match status" value="1"/>
</dbReference>
<dbReference type="EMBL" id="JAHESE010000019">
    <property type="protein sequence ID" value="MBT1710090.1"/>
    <property type="molecule type" value="Genomic_DNA"/>
</dbReference>
<dbReference type="Pfam" id="PF01074">
    <property type="entry name" value="Glyco_hydro_38N"/>
    <property type="match status" value="1"/>
</dbReference>
<dbReference type="SUPFAM" id="SSF74650">
    <property type="entry name" value="Galactose mutarotase-like"/>
    <property type="match status" value="1"/>
</dbReference>
<comment type="caution">
    <text evidence="3">The sequence shown here is derived from an EMBL/GenBank/DDBJ whole genome shotgun (WGS) entry which is preliminary data.</text>
</comment>
<feature type="domain" description="Glycoside hydrolase family 38 N-terminal" evidence="1">
    <location>
        <begin position="330"/>
        <end position="616"/>
    </location>
</feature>
<dbReference type="InterPro" id="IPR011330">
    <property type="entry name" value="Glyco_hydro/deAcase_b/a-brl"/>
</dbReference>
<dbReference type="InterPro" id="IPR011682">
    <property type="entry name" value="Glyco_hydro_38_C"/>
</dbReference>
<dbReference type="CDD" id="cd10791">
    <property type="entry name" value="GH38N_AMII_like_1"/>
    <property type="match status" value="1"/>
</dbReference>
<evidence type="ECO:0000313" key="4">
    <source>
        <dbReference type="Proteomes" id="UP001319080"/>
    </source>
</evidence>
<dbReference type="PANTHER" id="PTHR46017:SF1">
    <property type="entry name" value="ALPHA-MANNOSIDASE 2C1"/>
    <property type="match status" value="1"/>
</dbReference>
<dbReference type="GO" id="GO:0009313">
    <property type="term" value="P:oligosaccharide catabolic process"/>
    <property type="evidence" value="ECO:0007669"/>
    <property type="project" value="TreeGrafter"/>
</dbReference>
<name>A0AAP2DYQ9_9BACT</name>
<dbReference type="PANTHER" id="PTHR46017">
    <property type="entry name" value="ALPHA-MANNOSIDASE 2C1"/>
    <property type="match status" value="1"/>
</dbReference>
<protein>
    <recommendedName>
        <fullName evidence="5">Alpha-mannosidase</fullName>
    </recommendedName>
</protein>
<dbReference type="InterPro" id="IPR027291">
    <property type="entry name" value="Glyco_hydro_38_N_sf"/>
</dbReference>
<sequence length="1156" mass="130388">MIRELLYSSCLLVAVFCQINGAGAQQIDVYTPVPAGALKVESSSSFPGFNDEETINGSGMKGHFHRSQNLGKSMWISKPSDTPVQARPQTRAGAVWLLYEFDTERKPDFVEIWNHNQHDHTRRGLQKVYLQYSRDGEHWETLKDGAKDYFVLPESVGRQEEPADFHLDLHGIPFKYFCITADLQRGNYYHDGTEQTQQDAAWKNQNINFYGLSEIRFYEKSRRSLSGIDKITEVEFLPTQGYRKTPEGPRREYKLKFDKPLFDGATVELSFAGKKTRERIPASRMGLYDFTATFPPGIMEEAVQVDVAFRSRQGTVQKNVTMEGARRWEVYFLPHSHLDIGYTHRHEDVMRLQLRNIEQAVTLAARTKDYPEGARFKWNVETMWPVNEYLTRYKGTPQMHAFQEAVKSGQIALNASVGNILTGLCKQEEMTHLFDDAHRVGQALGVDVRTVMMSDVPGASWGMVTAMAENGMKYFSMAPNYVPHLETGGSRVGLAHKEWGDYPFYWQSPSGDEKILCWSAGKGYSFFHDWLAGRLSSSGLDPVWEYLNTLESKEFPYRYSYLRYTVHGDNGPPDTEMPDIIRKWNEEYESPQFHIGTAEELFTRFEQEYSDELPIFKGDFTPYWEDGAASTAAELSLNRYNAERLNQLEILWSIAKPAGYPSESFYHAWRNVALFSEHTWGASASGPDPDAEFTRALWKQKQAFALRADSVTQQITQALHGALNVEDRGPYIQVLNTNLWPRTDVVSVTTAQDLRRKKLMDDKNNEVSLQQTGNNTWTFIAADVQPLGSRVYRLVAAKQPAGVAKTPFAGQGNTLSNGLVSVTVDPRNGAITTLQSGVTNYAAGRGLNDYIYTGRNAESPQYVTSVKSIERVHEGPVSATLRVTSDAPGCHSLAREITVYKGINRVDIRNTVDKKDVRAFESVRFAFPFNVHNAETVIDLPFGEIRPEREQLSGANKNFYSVNNGVSISGIQQHVLLTTVGTPILEVGGLQGEAWMSDTREFLDWSRFATSSPTVYSWVMNNSWTTNYKASQSGPVTFRYSIIPLTPYSHEAKQRSVEIAQPLVAVLSNNAVPYKSLFSVSGNNKIAVSTVRPAKDGKGYLVRLVNLSNQAVQSTFAWGAIRPVRVTACDNEERTAGGQTFWMKPYGTETWKVQER</sequence>
<dbReference type="Pfam" id="PF07748">
    <property type="entry name" value="Glyco_hydro_38C"/>
    <property type="match status" value="1"/>
</dbReference>
<dbReference type="GO" id="GO:0004559">
    <property type="term" value="F:alpha-mannosidase activity"/>
    <property type="evidence" value="ECO:0007669"/>
    <property type="project" value="InterPro"/>
</dbReference>
<dbReference type="SUPFAM" id="SSF88713">
    <property type="entry name" value="Glycoside hydrolase/deacetylase"/>
    <property type="match status" value="1"/>
</dbReference>
<feature type="domain" description="Glycosyl hydrolase family 38 C-terminal" evidence="2">
    <location>
        <begin position="817"/>
        <end position="952"/>
    </location>
</feature>
<dbReference type="InterPro" id="IPR000602">
    <property type="entry name" value="Glyco_hydro_38_N"/>
</dbReference>
<dbReference type="Gene3D" id="3.20.110.10">
    <property type="entry name" value="Glycoside hydrolase 38, N terminal domain"/>
    <property type="match status" value="1"/>
</dbReference>
<evidence type="ECO:0008006" key="5">
    <source>
        <dbReference type="Google" id="ProtNLM"/>
    </source>
</evidence>
<evidence type="ECO:0000259" key="1">
    <source>
        <dbReference type="Pfam" id="PF01074"/>
    </source>
</evidence>
<evidence type="ECO:0000313" key="3">
    <source>
        <dbReference type="EMBL" id="MBT1710090.1"/>
    </source>
</evidence>